<dbReference type="PANTHER" id="PTHR33154:SF33">
    <property type="entry name" value="TRANSCRIPTIONAL REPRESSOR SDPR"/>
    <property type="match status" value="1"/>
</dbReference>
<reference evidence="5" key="1">
    <citation type="submission" date="2018-06" db="EMBL/GenBank/DDBJ databases">
        <authorList>
            <person name="Zhirakovskaya E."/>
        </authorList>
    </citation>
    <scope>NUCLEOTIDE SEQUENCE</scope>
</reference>
<dbReference type="InterPro" id="IPR036390">
    <property type="entry name" value="WH_DNA-bd_sf"/>
</dbReference>
<dbReference type="Gene3D" id="1.10.10.10">
    <property type="entry name" value="Winged helix-like DNA-binding domain superfamily/Winged helix DNA-binding domain"/>
    <property type="match status" value="1"/>
</dbReference>
<name>A0A3B1BYL2_9ZZZZ</name>
<dbReference type="InterPro" id="IPR011991">
    <property type="entry name" value="ArsR-like_HTH"/>
</dbReference>
<keyword evidence="1" id="KW-0805">Transcription regulation</keyword>
<evidence type="ECO:0000256" key="3">
    <source>
        <dbReference type="ARBA" id="ARBA00023163"/>
    </source>
</evidence>
<dbReference type="InterPro" id="IPR051081">
    <property type="entry name" value="HTH_MetalResp_TranReg"/>
</dbReference>
<evidence type="ECO:0000256" key="2">
    <source>
        <dbReference type="ARBA" id="ARBA00023125"/>
    </source>
</evidence>
<feature type="domain" description="HTH arsR-type" evidence="4">
    <location>
        <begin position="1"/>
        <end position="91"/>
    </location>
</feature>
<keyword evidence="2" id="KW-0238">DNA-binding</keyword>
<dbReference type="PANTHER" id="PTHR33154">
    <property type="entry name" value="TRANSCRIPTIONAL REGULATOR, ARSR FAMILY"/>
    <property type="match status" value="1"/>
</dbReference>
<evidence type="ECO:0000313" key="5">
    <source>
        <dbReference type="EMBL" id="VAX23396.1"/>
    </source>
</evidence>
<dbReference type="EMBL" id="UOGB01000271">
    <property type="protein sequence ID" value="VAX23396.1"/>
    <property type="molecule type" value="Genomic_DNA"/>
</dbReference>
<dbReference type="InterPro" id="IPR036388">
    <property type="entry name" value="WH-like_DNA-bd_sf"/>
</dbReference>
<gene>
    <name evidence="5" type="ORF">MNBD_NITROSPINAE03-1619</name>
</gene>
<dbReference type="SMART" id="SM00418">
    <property type="entry name" value="HTH_ARSR"/>
    <property type="match status" value="1"/>
</dbReference>
<proteinExistence type="predicted"/>
<organism evidence="5">
    <name type="scientific">hydrothermal vent metagenome</name>
    <dbReference type="NCBI Taxonomy" id="652676"/>
    <lineage>
        <taxon>unclassified sequences</taxon>
        <taxon>metagenomes</taxon>
        <taxon>ecological metagenomes</taxon>
    </lineage>
</organism>
<dbReference type="PRINTS" id="PR00778">
    <property type="entry name" value="HTHARSR"/>
</dbReference>
<dbReference type="PROSITE" id="PS50987">
    <property type="entry name" value="HTH_ARSR_2"/>
    <property type="match status" value="1"/>
</dbReference>
<dbReference type="GO" id="GO:0003677">
    <property type="term" value="F:DNA binding"/>
    <property type="evidence" value="ECO:0007669"/>
    <property type="project" value="UniProtKB-KW"/>
</dbReference>
<dbReference type="Pfam" id="PF01022">
    <property type="entry name" value="HTH_5"/>
    <property type="match status" value="1"/>
</dbReference>
<sequence length="122" mass="13995">MRSVLLITKALADNNRLRIIMALEKSSELCVCQIIELLEISGATVSRHLSILQNAGLLQSRKDGRWMHYRLADDSSDPMVCEALDWISRSLKISKKSKKDIQKLKTILKTDPEMLCERQRKN</sequence>
<dbReference type="CDD" id="cd00090">
    <property type="entry name" value="HTH_ARSR"/>
    <property type="match status" value="1"/>
</dbReference>
<dbReference type="InterPro" id="IPR001845">
    <property type="entry name" value="HTH_ArsR_DNA-bd_dom"/>
</dbReference>
<evidence type="ECO:0000256" key="1">
    <source>
        <dbReference type="ARBA" id="ARBA00023015"/>
    </source>
</evidence>
<protein>
    <recommendedName>
        <fullName evidence="4">HTH arsR-type domain-containing protein</fullName>
    </recommendedName>
</protein>
<dbReference type="AlphaFoldDB" id="A0A3B1BYL2"/>
<dbReference type="SUPFAM" id="SSF46785">
    <property type="entry name" value="Winged helix' DNA-binding domain"/>
    <property type="match status" value="1"/>
</dbReference>
<accession>A0A3B1BYL2</accession>
<evidence type="ECO:0000259" key="4">
    <source>
        <dbReference type="PROSITE" id="PS50987"/>
    </source>
</evidence>
<dbReference type="GO" id="GO:0003700">
    <property type="term" value="F:DNA-binding transcription factor activity"/>
    <property type="evidence" value="ECO:0007669"/>
    <property type="project" value="InterPro"/>
</dbReference>
<dbReference type="NCBIfam" id="NF033788">
    <property type="entry name" value="HTH_metalloreg"/>
    <property type="match status" value="1"/>
</dbReference>
<keyword evidence="3" id="KW-0804">Transcription</keyword>